<proteinExistence type="predicted"/>
<evidence type="ECO:0000313" key="1">
    <source>
        <dbReference type="EMBL" id="KAI9908724.1"/>
    </source>
</evidence>
<gene>
    <name evidence="1" type="ORF">PsorP6_016128</name>
</gene>
<accession>A0ACC0VQH3</accession>
<sequence length="212" mass="23431">MLQWLRPSELKACFSSRLKQVAPEQAYVNADFYCGDAVQNLPNRDGLTREQPKDSGEQDLTKHISEYQRKFKASRAAIGIALALNLHPVNNSAMGAEDAFKKCTLRYVLSPVAIALAGHGATLRHLFAREEAQVLQHANMFLICFASWLCIEDRDRPERVAIAGKDRRARVVANLDGALVALDHGILAEAVVILGVQHDEDTGLANRMGTKR</sequence>
<comment type="caution">
    <text evidence="1">The sequence shown here is derived from an EMBL/GenBank/DDBJ whole genome shotgun (WGS) entry which is preliminary data.</text>
</comment>
<reference evidence="1 2" key="1">
    <citation type="journal article" date="2022" name="bioRxiv">
        <title>The genome of the oomycete Peronosclerospora sorghi, a cosmopolitan pathogen of maize and sorghum, is inflated with dispersed pseudogenes.</title>
        <authorList>
            <person name="Fletcher K."/>
            <person name="Martin F."/>
            <person name="Isakeit T."/>
            <person name="Cavanaugh K."/>
            <person name="Magill C."/>
            <person name="Michelmore R."/>
        </authorList>
    </citation>
    <scope>NUCLEOTIDE SEQUENCE [LARGE SCALE GENOMIC DNA]</scope>
    <source>
        <strain evidence="1">P6</strain>
    </source>
</reference>
<name>A0ACC0VQH3_9STRA</name>
<keyword evidence="2" id="KW-1185">Reference proteome</keyword>
<protein>
    <submittedName>
        <fullName evidence="1">Uncharacterized protein</fullName>
    </submittedName>
</protein>
<evidence type="ECO:0000313" key="2">
    <source>
        <dbReference type="Proteomes" id="UP001163321"/>
    </source>
</evidence>
<dbReference type="Proteomes" id="UP001163321">
    <property type="component" value="Chromosome 8"/>
</dbReference>
<dbReference type="EMBL" id="CM047587">
    <property type="protein sequence ID" value="KAI9908724.1"/>
    <property type="molecule type" value="Genomic_DNA"/>
</dbReference>
<organism evidence="1 2">
    <name type="scientific">Peronosclerospora sorghi</name>
    <dbReference type="NCBI Taxonomy" id="230839"/>
    <lineage>
        <taxon>Eukaryota</taxon>
        <taxon>Sar</taxon>
        <taxon>Stramenopiles</taxon>
        <taxon>Oomycota</taxon>
        <taxon>Peronosporomycetes</taxon>
        <taxon>Peronosporales</taxon>
        <taxon>Peronosporaceae</taxon>
        <taxon>Peronosclerospora</taxon>
    </lineage>
</organism>